<sequence>MNNRNKHGRMLLLALLLSLFIGLIFTNYSYQQADAAPLLGDDMEDVSDWTLVNPSNGSMTTYAGASQVLQGSYSMNFRVTDNNNGVNDAVSVYKAYSPNLNLNSHDVMSLWIQTDTLNPYLEVQLTDSDGTVSKIILSMVVRGSNIPAEIKPDKWYQVFWHFKENIGVVSGGDGVMNYAAIQKVTLSSTDGRPAFMKTAQTNFYIDDLNFYADSDLYSSTQIDAMETTSAWLTTALATLASSSAQVKQGSSSIKFTATNNNNGSAEYPSLYRTNVNYNLSGSYELTYWIKPTQNLTFFNVRITDTDSTSEEFTLARMFPAEGGTLLANRWYKGRILFREDPGTITGGNGIMNFDALKEIVFVTRDSELPIGSNTDMYIDDLQAVKYNDRLMLDAIDSTTGWTTTTGSSITLNTFNYRDASKAAVVFTAPNNNDGLENDYFAIKSLSANLSSYDVLSFWILVSKETDKMIFSVVDADGTSNYIRLDSILWGSQLVPGKWVHIEWPFKTVTDEISGSDAVMNYTNITKFQVIVNDNQMVKGISGNSFSFDNLEAMTAREWTRSKEDVPMLAPTAYDYAADRFQIGMYQGSNVQPEKAFQDIVKHGVDFLVTHVGQRNDISTKNAGLARKLGLKVVRSSFPDISLIHSSLDAMASIDSAQTSLYDPNNNTLSYLNSNELEVYWSNSLQSSVAADYTYLAMKTRANDALIGLNRLTNTHHINYLWYDTGEDLPWFMDWSTLGNYGGFKWTDRLKETAQRMGKTNVINTNSWSPSNLLTAMSDRNYQHVGLAPLNLDAIADFKDSLWTNFEGGINGIAFYIYDGSDDNNKWNFVDDDGNPMNDRRWAAVSDMSKQVRATEGKPYVELTYPRSFEVVEKGSVSLSAKAAPSGAAIASVTYEYNDGTNDSWTTIGSNTTSPYTVTWNTSGLDLAKKYTVRARSFDGTNYSSYDTSSFISLVAAGGPVISNAALSSNPTNGATSLVLTSTAADSAQAISQVQYYVDTVQKPGQGAAMSASDGVFNSLSEGVTATITIPALAATVPILIDDMNDISDWSGSATRNLEAGLLRLDVSNNNNGVSNIFTAIKDYGASLQNLSNLDTLTFWLKDDASTLTQLQVKLIDSDGTILQASLPTYYGSSSLPANIWKNIRWSFRENYDSISGGNGVFDYSNVKAIEFDVDDSMLPASGALQKIYIDQIRASAETRWQEETTPIVYVRAKNNAGNWGPTQSIKVNVTKSSAGDTQGPVTVVAGTNPHGITDGLSSFLLTANVDDGIDNHGGSQIIAAEYFTDSTGVNGTGTAMGAIDGSFDAMSESVIASVSAAAWAENSKHTFYIHGKDAAGNWGPFYTETIIKTAAQGPRIQNVGVNPSPTQGSTTVTVRAIADETETGWGNIAAGEYFVDTVGFEGTGTSMAAYDGAFSAKLEQATAQINISGWSNGYHTVYVHAKDSRGKWGALKSVAVLKN</sequence>
<dbReference type="InterPro" id="IPR008979">
    <property type="entry name" value="Galactose-bd-like_sf"/>
</dbReference>
<reference evidence="1 2" key="1">
    <citation type="submission" date="2018-11" db="EMBL/GenBank/DDBJ databases">
        <title>Complete genome sequence of Paenibacillus baekrokdamisoli strain KCTC 33723.</title>
        <authorList>
            <person name="Kang S.W."/>
            <person name="Lee K.C."/>
            <person name="Kim K.K."/>
            <person name="Kim J.S."/>
            <person name="Kim D.S."/>
            <person name="Ko S.H."/>
            <person name="Yang S.H."/>
            <person name="Lee J.S."/>
        </authorList>
    </citation>
    <scope>NUCLEOTIDE SEQUENCE [LARGE SCALE GENOMIC DNA]</scope>
    <source>
        <strain evidence="1 2">KCTC 33723</strain>
    </source>
</reference>
<keyword evidence="2" id="KW-1185">Reference proteome</keyword>
<evidence type="ECO:0000313" key="1">
    <source>
        <dbReference type="EMBL" id="BBH21397.1"/>
    </source>
</evidence>
<dbReference type="RefSeq" id="WP_221226719.1">
    <property type="nucleotide sequence ID" value="NZ_JACHXC010000006.1"/>
</dbReference>
<dbReference type="InterPro" id="IPR013783">
    <property type="entry name" value="Ig-like_fold"/>
</dbReference>
<gene>
    <name evidence="1" type="ORF">Back11_27420</name>
</gene>
<evidence type="ECO:0000313" key="2">
    <source>
        <dbReference type="Proteomes" id="UP000275368"/>
    </source>
</evidence>
<name>A0A3G9IR91_9BACL</name>
<dbReference type="Gene3D" id="2.60.40.10">
    <property type="entry name" value="Immunoglobulins"/>
    <property type="match status" value="1"/>
</dbReference>
<protein>
    <submittedName>
        <fullName evidence="1">Uncharacterized protein</fullName>
    </submittedName>
</protein>
<dbReference type="Proteomes" id="UP000275368">
    <property type="component" value="Chromosome"/>
</dbReference>
<proteinExistence type="predicted"/>
<dbReference type="EMBL" id="AP019308">
    <property type="protein sequence ID" value="BBH21397.1"/>
    <property type="molecule type" value="Genomic_DNA"/>
</dbReference>
<dbReference type="KEGG" id="pbk:Back11_27420"/>
<organism evidence="1 2">
    <name type="scientific">Paenibacillus baekrokdamisoli</name>
    <dbReference type="NCBI Taxonomy" id="1712516"/>
    <lineage>
        <taxon>Bacteria</taxon>
        <taxon>Bacillati</taxon>
        <taxon>Bacillota</taxon>
        <taxon>Bacilli</taxon>
        <taxon>Bacillales</taxon>
        <taxon>Paenibacillaceae</taxon>
        <taxon>Paenibacillus</taxon>
    </lineage>
</organism>
<accession>A0A3G9IR91</accession>
<dbReference type="SUPFAM" id="SSF49785">
    <property type="entry name" value="Galactose-binding domain-like"/>
    <property type="match status" value="2"/>
</dbReference>
<dbReference type="Pfam" id="PF17957">
    <property type="entry name" value="Big_7"/>
    <property type="match status" value="1"/>
</dbReference>